<dbReference type="InterPro" id="IPR010427">
    <property type="entry name" value="DUF1023"/>
</dbReference>
<sequence length="558" mass="58504">MAVSVSQLRGWNPVLLTGIAEDIARVNNMFDVRVHYVRRTVGETRPHWQGDTADAAEARALAEELASTHLIAAVDAYSAAFGTAAREIDAVRNSVLAVVDSALADGFSVLDDGRVLAPVSATGDAVVDLVLQSDFEQRARGIEAQLKPLLTNAADTDGTCAARLQQAVDTVRGLETTDSAADSYSPQVTAILDGHASLPDDPAALAEFWDQLTPADKDGLAAWDPTIGNRDGLPAVDKSRYNAQLLDTLTVDAKATLDAIEARHPDWMTDTNLPREIGAHTAEDAAALREYARWLDDRDAAEASLAGYQNVHTQLGRDGAPAFLLNIDDSGRGAMALNNPDTAQNIATYVPGTSTVLASIDRDMSRAENLLDAANMASPGPNSVVTWLNYTAPPDLHAATSERFADAGALRLDRFQDGLRAAHDGLPAHTTVIGHSYGSTVIGHAMRDGASLDVDDVVFVGSPGVGVAGAEELSFHGVDPSENATHVYATASVSDPGAWTGGVVPDAHGSNPVAPHFGATVFGSDPDTTQTSHINYFDRGNPGLDTIGAIIVGRGASA</sequence>
<accession>A0ABZ2PN07</accession>
<dbReference type="GO" id="GO:0016787">
    <property type="term" value="F:hydrolase activity"/>
    <property type="evidence" value="ECO:0007669"/>
    <property type="project" value="UniProtKB-KW"/>
</dbReference>
<reference evidence="2 3" key="1">
    <citation type="submission" date="2024-03" db="EMBL/GenBank/DDBJ databases">
        <title>Natural products discovery in diverse microorganisms through a two-stage MS feature dereplication strategy.</title>
        <authorList>
            <person name="Zhang R."/>
        </authorList>
    </citation>
    <scope>NUCLEOTIDE SEQUENCE [LARGE SCALE GENOMIC DNA]</scope>
    <source>
        <strain evidence="2 3">18930</strain>
    </source>
</reference>
<dbReference type="Pfam" id="PF06259">
    <property type="entry name" value="Abhydrolase_8"/>
    <property type="match status" value="1"/>
</dbReference>
<evidence type="ECO:0000313" key="2">
    <source>
        <dbReference type="EMBL" id="WXG68528.1"/>
    </source>
</evidence>
<feature type="domain" description="DUF1023" evidence="1">
    <location>
        <begin position="329"/>
        <end position="475"/>
    </location>
</feature>
<dbReference type="RefSeq" id="WP_338888791.1">
    <property type="nucleotide sequence ID" value="NZ_CP147846.1"/>
</dbReference>
<keyword evidence="3" id="KW-1185">Reference proteome</keyword>
<protein>
    <submittedName>
        <fullName evidence="2">Alpha/beta hydrolase</fullName>
    </submittedName>
</protein>
<proteinExistence type="predicted"/>
<dbReference type="EMBL" id="CP147846">
    <property type="protein sequence ID" value="WXG68528.1"/>
    <property type="molecule type" value="Genomic_DNA"/>
</dbReference>
<evidence type="ECO:0000259" key="1">
    <source>
        <dbReference type="Pfam" id="PF06259"/>
    </source>
</evidence>
<evidence type="ECO:0000313" key="3">
    <source>
        <dbReference type="Proteomes" id="UP001432000"/>
    </source>
</evidence>
<gene>
    <name evidence="2" type="ORF">WDS16_25625</name>
</gene>
<dbReference type="SUPFAM" id="SSF53474">
    <property type="entry name" value="alpha/beta-Hydrolases"/>
    <property type="match status" value="1"/>
</dbReference>
<organism evidence="2 3">
    <name type="scientific">Rhodococcus sovatensis</name>
    <dbReference type="NCBI Taxonomy" id="1805840"/>
    <lineage>
        <taxon>Bacteria</taxon>
        <taxon>Bacillati</taxon>
        <taxon>Actinomycetota</taxon>
        <taxon>Actinomycetes</taxon>
        <taxon>Mycobacteriales</taxon>
        <taxon>Nocardiaceae</taxon>
        <taxon>Rhodococcus</taxon>
    </lineage>
</organism>
<dbReference type="InterPro" id="IPR029058">
    <property type="entry name" value="AB_hydrolase_fold"/>
</dbReference>
<dbReference type="Proteomes" id="UP001432000">
    <property type="component" value="Chromosome"/>
</dbReference>
<name>A0ABZ2PN07_9NOCA</name>
<keyword evidence="2" id="KW-0378">Hydrolase</keyword>